<keyword evidence="2 5" id="KW-0812">Transmembrane</keyword>
<protein>
    <submittedName>
        <fullName evidence="8">TM2 domain-containing protein</fullName>
    </submittedName>
</protein>
<dbReference type="Pfam" id="PF09851">
    <property type="entry name" value="SHOCT"/>
    <property type="match status" value="1"/>
</dbReference>
<gene>
    <name evidence="8" type="ORF">CCV52592_0744</name>
</gene>
<evidence type="ECO:0000259" key="7">
    <source>
        <dbReference type="Pfam" id="PF09851"/>
    </source>
</evidence>
<name>A7GW08_CAMC5</name>
<keyword evidence="9" id="KW-1185">Reference proteome</keyword>
<dbReference type="EMBL" id="CP000767">
    <property type="protein sequence ID" value="EAT99656.1"/>
    <property type="molecule type" value="Genomic_DNA"/>
</dbReference>
<dbReference type="Pfam" id="PF05154">
    <property type="entry name" value="TM2"/>
    <property type="match status" value="1"/>
</dbReference>
<dbReference type="RefSeq" id="WP_009649703.1">
    <property type="nucleotide sequence ID" value="NC_009715.2"/>
</dbReference>
<evidence type="ECO:0000256" key="3">
    <source>
        <dbReference type="ARBA" id="ARBA00022989"/>
    </source>
</evidence>
<dbReference type="InterPro" id="IPR007829">
    <property type="entry name" value="TM2"/>
</dbReference>
<dbReference type="GeneID" id="61001384"/>
<evidence type="ECO:0000256" key="4">
    <source>
        <dbReference type="ARBA" id="ARBA00023136"/>
    </source>
</evidence>
<dbReference type="OrthoDB" id="2004788at2"/>
<evidence type="ECO:0000256" key="1">
    <source>
        <dbReference type="ARBA" id="ARBA00004141"/>
    </source>
</evidence>
<accession>A7GW08</accession>
<evidence type="ECO:0000256" key="5">
    <source>
        <dbReference type="SAM" id="Phobius"/>
    </source>
</evidence>
<organism evidence="8 9">
    <name type="scientific">Campylobacter curvus (strain 525.92)</name>
    <dbReference type="NCBI Taxonomy" id="360105"/>
    <lineage>
        <taxon>Bacteria</taxon>
        <taxon>Pseudomonadati</taxon>
        <taxon>Campylobacterota</taxon>
        <taxon>Epsilonproteobacteria</taxon>
        <taxon>Campylobacterales</taxon>
        <taxon>Campylobacteraceae</taxon>
        <taxon>Campylobacter</taxon>
    </lineage>
</organism>
<dbReference type="Proteomes" id="UP000006380">
    <property type="component" value="Chromosome"/>
</dbReference>
<dbReference type="GO" id="GO:0016020">
    <property type="term" value="C:membrane"/>
    <property type="evidence" value="ECO:0007669"/>
    <property type="project" value="UniProtKB-SubCell"/>
</dbReference>
<sequence>MNNIYIAYALWFFAGWLGAHRIYLGKFISGFLMMGLFFVGAALKIVLIGYLFLAVWGIWWVIDVFLTSSYVERNLQKEELKRSLKMQSKEADLKRLYELYESGAISKAEFEARREILFR</sequence>
<keyword evidence="4 5" id="KW-0472">Membrane</keyword>
<evidence type="ECO:0000313" key="9">
    <source>
        <dbReference type="Proteomes" id="UP000006380"/>
    </source>
</evidence>
<evidence type="ECO:0000256" key="2">
    <source>
        <dbReference type="ARBA" id="ARBA00022692"/>
    </source>
</evidence>
<evidence type="ECO:0000313" key="8">
    <source>
        <dbReference type="EMBL" id="EAT99656.1"/>
    </source>
</evidence>
<reference evidence="8" key="1">
    <citation type="submission" date="2016-07" db="EMBL/GenBank/DDBJ databases">
        <title>Comparative genomics of the Campylobacter concisus group.</title>
        <authorList>
            <person name="Miller W.G."/>
            <person name="Yee E."/>
            <person name="Chapman M.H."/>
            <person name="Huynh S."/>
            <person name="Bono J.L."/>
            <person name="On S.L.W."/>
            <person name="StLeger J."/>
            <person name="Foster G."/>
            <person name="Parker C.T."/>
        </authorList>
    </citation>
    <scope>NUCLEOTIDE SEQUENCE</scope>
    <source>
        <strain evidence="8">525.92</strain>
    </source>
</reference>
<comment type="subcellular location">
    <subcellularLocation>
        <location evidence="1">Membrane</location>
        <topology evidence="1">Multi-pass membrane protein</topology>
    </subcellularLocation>
</comment>
<dbReference type="AlphaFoldDB" id="A7GW08"/>
<dbReference type="STRING" id="360105.CCV52592_0744"/>
<proteinExistence type="predicted"/>
<feature type="transmembrane region" description="Helical" evidence="5">
    <location>
        <begin position="6"/>
        <end position="24"/>
    </location>
</feature>
<dbReference type="HOGENOM" id="CLU_2045365_0_0_7"/>
<evidence type="ECO:0000259" key="6">
    <source>
        <dbReference type="Pfam" id="PF05154"/>
    </source>
</evidence>
<feature type="transmembrane region" description="Helical" evidence="5">
    <location>
        <begin position="36"/>
        <end position="62"/>
    </location>
</feature>
<keyword evidence="3 5" id="KW-1133">Transmembrane helix</keyword>
<feature type="domain" description="TM2" evidence="6">
    <location>
        <begin position="2"/>
        <end position="64"/>
    </location>
</feature>
<feature type="domain" description="SHOCT" evidence="7">
    <location>
        <begin position="93"/>
        <end position="117"/>
    </location>
</feature>
<dbReference type="KEGG" id="ccv:CCV52592_0744"/>
<dbReference type="InterPro" id="IPR018649">
    <property type="entry name" value="SHOCT"/>
</dbReference>